<evidence type="ECO:0000256" key="1">
    <source>
        <dbReference type="ARBA" id="ARBA00004141"/>
    </source>
</evidence>
<accession>A0AA39GJ82</accession>
<keyword evidence="5" id="KW-1185">Reference proteome</keyword>
<dbReference type="PANTHER" id="PTHR11360:SF287">
    <property type="entry name" value="MFS MONOCARBOXYLATE TRANSPORTER"/>
    <property type="match status" value="1"/>
</dbReference>
<dbReference type="SUPFAM" id="SSF103473">
    <property type="entry name" value="MFS general substrate transporter"/>
    <property type="match status" value="1"/>
</dbReference>
<proteinExistence type="inferred from homology"/>
<dbReference type="EMBL" id="JAPDFR010000003">
    <property type="protein sequence ID" value="KAK0388046.1"/>
    <property type="molecule type" value="Genomic_DNA"/>
</dbReference>
<feature type="transmembrane region" description="Helical" evidence="3">
    <location>
        <begin position="106"/>
        <end position="129"/>
    </location>
</feature>
<sequence>MCHGELQTPQSAPKSGWTLTSGLVQGIMYLGAPLFLTLNRVYPRAFLWAPLTGLLIMCLSLGLSSLSTTVQHLIATQGVLYSIGGGTCYFPCLVYTDQWFVRRKGFAYGVMWSGTGLGGLTIPLLLQWLLGQYGFRTTLRVWAVVLFAMTAPLVYFIRPRIPPARKGRMSKSSFTSLWNPIFFLYQITSVIQALGFFLPGVYLPTFARTTLGAGPFPAALTVMVVNVALVFGCLAMGLLIDRFHPTTCILISSAGAAVGTFLLWGFATNMALLYIFCIVYGLFAGSYTSTWPGVMRDVNARMETLARRQNGSTEQQPDSGSHDGGSTFDPMVVLGCLSAGRGVGNMASGPLSEAMLKTLPWEGEAAGAYGSGYGTLIAFTGATAALGGATYLCRRVGWM</sequence>
<dbReference type="AlphaFoldDB" id="A0AA39GJ82"/>
<keyword evidence="3" id="KW-1133">Transmembrane helix</keyword>
<name>A0AA39GJ82_SARSR</name>
<dbReference type="Pfam" id="PF07690">
    <property type="entry name" value="MFS_1"/>
    <property type="match status" value="1"/>
</dbReference>
<organism evidence="4 5">
    <name type="scientific">Sarocladium strictum</name>
    <name type="common">Black bundle disease fungus</name>
    <name type="synonym">Acremonium strictum</name>
    <dbReference type="NCBI Taxonomy" id="5046"/>
    <lineage>
        <taxon>Eukaryota</taxon>
        <taxon>Fungi</taxon>
        <taxon>Dikarya</taxon>
        <taxon>Ascomycota</taxon>
        <taxon>Pezizomycotina</taxon>
        <taxon>Sordariomycetes</taxon>
        <taxon>Hypocreomycetidae</taxon>
        <taxon>Hypocreales</taxon>
        <taxon>Sarocladiaceae</taxon>
        <taxon>Sarocladium</taxon>
    </lineage>
</organism>
<evidence type="ECO:0000256" key="3">
    <source>
        <dbReference type="SAM" id="Phobius"/>
    </source>
</evidence>
<evidence type="ECO:0000313" key="5">
    <source>
        <dbReference type="Proteomes" id="UP001175261"/>
    </source>
</evidence>
<protein>
    <submittedName>
        <fullName evidence="4">Uncharacterized protein</fullName>
    </submittedName>
</protein>
<feature type="transmembrane region" description="Helical" evidence="3">
    <location>
        <begin position="45"/>
        <end position="66"/>
    </location>
</feature>
<dbReference type="PANTHER" id="PTHR11360">
    <property type="entry name" value="MONOCARBOXYLATE TRANSPORTER"/>
    <property type="match status" value="1"/>
</dbReference>
<gene>
    <name evidence="4" type="ORF">NLU13_4290</name>
</gene>
<keyword evidence="3" id="KW-0812">Transmembrane</keyword>
<feature type="transmembrane region" description="Helical" evidence="3">
    <location>
        <begin position="16"/>
        <end position="38"/>
    </location>
</feature>
<dbReference type="GO" id="GO:0022857">
    <property type="term" value="F:transmembrane transporter activity"/>
    <property type="evidence" value="ECO:0007669"/>
    <property type="project" value="InterPro"/>
</dbReference>
<feature type="transmembrane region" description="Helical" evidence="3">
    <location>
        <begin position="72"/>
        <end position="94"/>
    </location>
</feature>
<dbReference type="Proteomes" id="UP001175261">
    <property type="component" value="Unassembled WGS sequence"/>
</dbReference>
<reference evidence="4" key="1">
    <citation type="submission" date="2022-10" db="EMBL/GenBank/DDBJ databases">
        <title>Determination and structural analysis of whole genome sequence of Sarocladium strictum F4-1.</title>
        <authorList>
            <person name="Hu L."/>
            <person name="Jiang Y."/>
        </authorList>
    </citation>
    <scope>NUCLEOTIDE SEQUENCE</scope>
    <source>
        <strain evidence="4">F4-1</strain>
    </source>
</reference>
<dbReference type="GO" id="GO:0016020">
    <property type="term" value="C:membrane"/>
    <property type="evidence" value="ECO:0007669"/>
    <property type="project" value="UniProtKB-SubCell"/>
</dbReference>
<comment type="caution">
    <text evidence="4">The sequence shown here is derived from an EMBL/GenBank/DDBJ whole genome shotgun (WGS) entry which is preliminary data.</text>
</comment>
<dbReference type="InterPro" id="IPR050327">
    <property type="entry name" value="Proton-linked_MCT"/>
</dbReference>
<dbReference type="Gene3D" id="1.20.1250.20">
    <property type="entry name" value="MFS general substrate transporter like domains"/>
    <property type="match status" value="2"/>
</dbReference>
<evidence type="ECO:0000313" key="4">
    <source>
        <dbReference type="EMBL" id="KAK0388046.1"/>
    </source>
</evidence>
<dbReference type="InterPro" id="IPR036259">
    <property type="entry name" value="MFS_trans_sf"/>
</dbReference>
<comment type="similarity">
    <text evidence="2">Belongs to the major facilitator superfamily. Monocarboxylate porter (TC 2.A.1.13) family.</text>
</comment>
<feature type="transmembrane region" description="Helical" evidence="3">
    <location>
        <begin position="218"/>
        <end position="240"/>
    </location>
</feature>
<keyword evidence="3" id="KW-0472">Membrane</keyword>
<evidence type="ECO:0000256" key="2">
    <source>
        <dbReference type="ARBA" id="ARBA00006727"/>
    </source>
</evidence>
<feature type="transmembrane region" description="Helical" evidence="3">
    <location>
        <begin position="177"/>
        <end position="198"/>
    </location>
</feature>
<feature type="transmembrane region" description="Helical" evidence="3">
    <location>
        <begin position="141"/>
        <end position="157"/>
    </location>
</feature>
<comment type="subcellular location">
    <subcellularLocation>
        <location evidence="1">Membrane</location>
        <topology evidence="1">Multi-pass membrane protein</topology>
    </subcellularLocation>
</comment>
<dbReference type="InterPro" id="IPR011701">
    <property type="entry name" value="MFS"/>
</dbReference>